<dbReference type="GeneID" id="25991755"/>
<organism evidence="7 8">
    <name type="scientific">Trichosporon asahii var. asahii (strain ATCC 90039 / CBS 2479 / JCM 2466 / KCTC 7840 / NBRC 103889/ NCYC 2677 / UAMH 7654)</name>
    <name type="common">Yeast</name>
    <dbReference type="NCBI Taxonomy" id="1186058"/>
    <lineage>
        <taxon>Eukaryota</taxon>
        <taxon>Fungi</taxon>
        <taxon>Dikarya</taxon>
        <taxon>Basidiomycota</taxon>
        <taxon>Agaricomycotina</taxon>
        <taxon>Tremellomycetes</taxon>
        <taxon>Trichosporonales</taxon>
        <taxon>Trichosporonaceae</taxon>
        <taxon>Trichosporon</taxon>
    </lineage>
</organism>
<dbReference type="GO" id="GO:0030131">
    <property type="term" value="C:clathrin adaptor complex"/>
    <property type="evidence" value="ECO:0007669"/>
    <property type="project" value="InterPro"/>
</dbReference>
<dbReference type="Pfam" id="PF02883">
    <property type="entry name" value="Alpha_adaptinC2"/>
    <property type="match status" value="1"/>
</dbReference>
<dbReference type="SUPFAM" id="SSF49348">
    <property type="entry name" value="Clathrin adaptor appendage domain"/>
    <property type="match status" value="1"/>
</dbReference>
<accession>J5TFM3</accession>
<proteinExistence type="predicted"/>
<evidence type="ECO:0000256" key="2">
    <source>
        <dbReference type="ARBA" id="ARBA00022448"/>
    </source>
</evidence>
<dbReference type="KEGG" id="tasa:A1Q1_08243"/>
<dbReference type="Gene3D" id="3.30.310.10">
    <property type="entry name" value="TATA-Binding Protein"/>
    <property type="match status" value="1"/>
</dbReference>
<gene>
    <name evidence="7" type="ORF">A1Q1_08243</name>
</gene>
<feature type="compositionally biased region" description="Low complexity" evidence="5">
    <location>
        <begin position="633"/>
        <end position="646"/>
    </location>
</feature>
<evidence type="ECO:0000256" key="5">
    <source>
        <dbReference type="SAM" id="MobiDB-lite"/>
    </source>
</evidence>
<dbReference type="GO" id="GO:0016192">
    <property type="term" value="P:vesicle-mediated transport"/>
    <property type="evidence" value="ECO:0007669"/>
    <property type="project" value="InterPro"/>
</dbReference>
<feature type="region of interest" description="Disordered" evidence="5">
    <location>
        <begin position="590"/>
        <end position="677"/>
    </location>
</feature>
<name>J5TFM3_TRIAS</name>
<dbReference type="VEuPathDB" id="FungiDB:A1Q1_08243"/>
<dbReference type="InterPro" id="IPR011989">
    <property type="entry name" value="ARM-like"/>
</dbReference>
<keyword evidence="3" id="KW-0653">Protein transport</keyword>
<comment type="caution">
    <text evidence="7">The sequence shown here is derived from an EMBL/GenBank/DDBJ whole genome shotgun (WGS) entry which is preliminary data.</text>
</comment>
<keyword evidence="4" id="KW-0472">Membrane</keyword>
<feature type="compositionally biased region" description="Basic and acidic residues" evidence="5">
    <location>
        <begin position="603"/>
        <end position="613"/>
    </location>
</feature>
<dbReference type="InterPro" id="IPR009028">
    <property type="entry name" value="Coatomer/calthrin_app_sub_C"/>
</dbReference>
<dbReference type="InterPro" id="IPR016024">
    <property type="entry name" value="ARM-type_fold"/>
</dbReference>
<reference evidence="7 8" key="1">
    <citation type="journal article" date="2012" name="Eukaryot. Cell">
        <title>Draft genome sequence of CBS 2479, the standard type strain of Trichosporon asahii.</title>
        <authorList>
            <person name="Yang R.Y."/>
            <person name="Li H.T."/>
            <person name="Zhu H."/>
            <person name="Zhou G.P."/>
            <person name="Wang M."/>
            <person name="Wang L."/>
        </authorList>
    </citation>
    <scope>NUCLEOTIDE SEQUENCE [LARGE SCALE GENOMIC DNA]</scope>
    <source>
        <strain evidence="8">ATCC 90039 / CBS 2479 / JCM 2466 / KCTC 7840 / NCYC 2677 / UAMH 7654</strain>
    </source>
</reference>
<evidence type="ECO:0000256" key="1">
    <source>
        <dbReference type="ARBA" id="ARBA00004308"/>
    </source>
</evidence>
<comment type="subcellular location">
    <subcellularLocation>
        <location evidence="1">Endomembrane system</location>
    </subcellularLocation>
</comment>
<dbReference type="Proteomes" id="UP000002748">
    <property type="component" value="Unassembled WGS sequence"/>
</dbReference>
<feature type="domain" description="Clathrin adaptor alpha/beta/gamma-adaptin appendage Ig-like subdomain" evidence="6">
    <location>
        <begin position="763"/>
        <end position="873"/>
    </location>
</feature>
<feature type="compositionally biased region" description="Polar residues" evidence="5">
    <location>
        <begin position="647"/>
        <end position="662"/>
    </location>
</feature>
<evidence type="ECO:0000313" key="7">
    <source>
        <dbReference type="EMBL" id="EJT50691.1"/>
    </source>
</evidence>
<dbReference type="HOGENOM" id="CLU_003824_1_2_1"/>
<dbReference type="GO" id="GO:0012505">
    <property type="term" value="C:endomembrane system"/>
    <property type="evidence" value="ECO:0007669"/>
    <property type="project" value="UniProtKB-SubCell"/>
</dbReference>
<dbReference type="Pfam" id="PF01602">
    <property type="entry name" value="Adaptin_N"/>
    <property type="match status" value="1"/>
</dbReference>
<dbReference type="InterPro" id="IPR003164">
    <property type="entry name" value="Clathrin_a-adaptin_app_sub_C"/>
</dbReference>
<dbReference type="AlphaFoldDB" id="J5TFM3"/>
<dbReference type="InterPro" id="IPR013041">
    <property type="entry name" value="Clathrin_app_Ig-like_sf"/>
</dbReference>
<evidence type="ECO:0000259" key="6">
    <source>
        <dbReference type="SMART" id="SM00809"/>
    </source>
</evidence>
<feature type="compositionally biased region" description="Basic and acidic residues" evidence="5">
    <location>
        <begin position="1140"/>
        <end position="1155"/>
    </location>
</feature>
<dbReference type="InterPro" id="IPR050840">
    <property type="entry name" value="Adaptor_Complx_Large_Subunit"/>
</dbReference>
<dbReference type="SMART" id="SM00809">
    <property type="entry name" value="Alpha_adaptinC2"/>
    <property type="match status" value="1"/>
</dbReference>
<dbReference type="Gene3D" id="1.25.10.10">
    <property type="entry name" value="Leucine-rich Repeat Variant"/>
    <property type="match status" value="1"/>
</dbReference>
<dbReference type="InterPro" id="IPR012295">
    <property type="entry name" value="TBP_dom_sf"/>
</dbReference>
<feature type="compositionally biased region" description="Low complexity" evidence="5">
    <location>
        <begin position="722"/>
        <end position="733"/>
    </location>
</feature>
<dbReference type="OrthoDB" id="28053at2759"/>
<evidence type="ECO:0000313" key="8">
    <source>
        <dbReference type="Proteomes" id="UP000002748"/>
    </source>
</evidence>
<keyword evidence="2" id="KW-0813">Transport</keyword>
<dbReference type="SUPFAM" id="SSF48371">
    <property type="entry name" value="ARM repeat"/>
    <property type="match status" value="1"/>
</dbReference>
<feature type="region of interest" description="Disordered" evidence="5">
    <location>
        <begin position="1129"/>
        <end position="1155"/>
    </location>
</feature>
<dbReference type="RefSeq" id="XP_014181865.1">
    <property type="nucleotide sequence ID" value="XM_014326390.1"/>
</dbReference>
<sequence>MATSMRGLTQYISDLRACRVRELEEKRVNREMAHIRQKFKDGNLDGYQKKKYLSKVVFTYILGYKVDIGHMEAVNLIHSNKYSEKQIGYLAITLLMHENSDIVRLVINSIRKDLEDSNEINNCLALHAIANLGGREMAEALADSTFRAMISPVSTTFVKKKAALTLLRLYRKHPSVMPVQEWAERIMPMIGERDQGVAMTATSLVTAMAQDHLEAFAGCYQHAVDRLDKIKILRLLQYYPPPDNPEVVEMVNGLLQAIIDMSQETPRNVQHNNAQNAVLFEAINLAIHLNPESKVVSNASVLLGRFILARETNVRYLGLDAMAHLAACSTSLEPVKRHQDTIILSLKDRDISVRRRALDLLYSMCDTTNAKVIVGELLKYLQVADYNLREEMVLKIAILTERFATEYEWYIDTILQLISTAGDHVGAEVWYRVVQLVTNNEDLQPYASTAVYRHIKKAQCHENMVKVAGYILGEFGHLIANDEGCSPIELFHALHSKINICTAPTRALLLTTYIKWVNLFPEIKEHLVNIFRRYTHVLDAELQQRACEYLALATRNDNDELLQAVCDEMPVFPERESALVNRLHKRGNAAQDKRTWVIGQQSENRDKFAKQFSKDSTSAADDETVPVPPPKPQMSLSQPQPQASLSVDPQPSGNLTPQTPSASEPMMGPGPSSQSTMLSEDIMTSLAGLDMSSPAPEPASAQQRLLPEQQQFVSEPTGGAAPLSTLTSPTTPDDLQHTATLGGVNPALLHGLTTGPNVEKWLERLSYASEGVLYEDKQVQIGIKAEYHGPLGRIALFIGNKISTPFTSVSARIENSEPGLSANFHDTPVTRIEGLAQIQEMIHVEAKGVFTSPPVLRFTYLAGGFTTLVLKLPVFLSKFIEGVQLDQAAFFERWKIIGGPPREAQQIFPIKLSEAGEIDTQRNEKVIAGQSMSVLRGIDPNPVNIVTAGVLHMTSGKVGILGRLEPNRDAKLCRLTVRSTNEEVSKECLKLFSKPINADVAASLGYEFGILAHRVEPDLADVDLEAALHDAPRNEGADELGSPHGQRGVECHGERVRIDRGRVEPEERVDGAVGAKVENGQPAEEGHHGRILREGAAVEAHGDAVHVFLPGIARADDELEDAVPALCHLQREEDDDGERGEELDSRELGRRAQARKEVAVEDVVDQLEEEFVHEQQRARAHLGADDVEGHERENLDR</sequence>
<dbReference type="PANTHER" id="PTHR22780">
    <property type="entry name" value="ADAPTIN, ALPHA/GAMMA/EPSILON"/>
    <property type="match status" value="1"/>
</dbReference>
<dbReference type="Pfam" id="PF02296">
    <property type="entry name" value="Alpha_adaptin_C"/>
    <property type="match status" value="1"/>
</dbReference>
<protein>
    <recommendedName>
        <fullName evidence="6">Clathrin adaptor alpha/beta/gamma-adaptin appendage Ig-like subdomain domain-containing protein</fullName>
    </recommendedName>
</protein>
<dbReference type="GO" id="GO:0006886">
    <property type="term" value="P:intracellular protein transport"/>
    <property type="evidence" value="ECO:0007669"/>
    <property type="project" value="InterPro"/>
</dbReference>
<dbReference type="InterPro" id="IPR002553">
    <property type="entry name" value="Clathrin/coatomer_adapt-like_N"/>
</dbReference>
<feature type="region of interest" description="Disordered" evidence="5">
    <location>
        <begin position="712"/>
        <end position="734"/>
    </location>
</feature>
<evidence type="ECO:0000256" key="3">
    <source>
        <dbReference type="ARBA" id="ARBA00022927"/>
    </source>
</evidence>
<feature type="region of interest" description="Disordered" evidence="5">
    <location>
        <begin position="1173"/>
        <end position="1197"/>
    </location>
</feature>
<dbReference type="InterPro" id="IPR008152">
    <property type="entry name" value="Clathrin_a/b/g-adaptin_app_Ig"/>
</dbReference>
<evidence type="ECO:0000256" key="4">
    <source>
        <dbReference type="ARBA" id="ARBA00023136"/>
    </source>
</evidence>
<dbReference type="SUPFAM" id="SSF55711">
    <property type="entry name" value="Subdomain of clathrin and coatomer appendage domain"/>
    <property type="match status" value="1"/>
</dbReference>
<dbReference type="Gene3D" id="2.60.40.1230">
    <property type="match status" value="1"/>
</dbReference>
<dbReference type="EMBL" id="ALBS01000096">
    <property type="protein sequence ID" value="EJT50691.1"/>
    <property type="molecule type" value="Genomic_DNA"/>
</dbReference>